<dbReference type="RefSeq" id="WP_144089725.1">
    <property type="nucleotide sequence ID" value="NZ_VMHE01000052.1"/>
</dbReference>
<evidence type="ECO:0008006" key="3">
    <source>
        <dbReference type="Google" id="ProtNLM"/>
    </source>
</evidence>
<dbReference type="Proteomes" id="UP000316425">
    <property type="component" value="Unassembled WGS sequence"/>
</dbReference>
<dbReference type="EMBL" id="VMHE01000052">
    <property type="protein sequence ID" value="TSJ59943.1"/>
    <property type="molecule type" value="Genomic_DNA"/>
</dbReference>
<sequence length="113" mass="13413">MEESHNVITTSDDVEVYSKEWWIEKIQEWKESGLTVKEWCEQEQVCTYHQFINKRRNLCPEEVQTKEQSVSGWSAIEINTSASIEVECRDVRMTIEKGFDQELLQELLEVIRT</sequence>
<organism evidence="1 2">
    <name type="scientific">Allobacillus salarius</name>
    <dbReference type="NCBI Taxonomy" id="1955272"/>
    <lineage>
        <taxon>Bacteria</taxon>
        <taxon>Bacillati</taxon>
        <taxon>Bacillota</taxon>
        <taxon>Bacilli</taxon>
        <taxon>Bacillales</taxon>
        <taxon>Bacillaceae</taxon>
        <taxon>Allobacillus</taxon>
    </lineage>
</organism>
<dbReference type="NCBIfam" id="NF047593">
    <property type="entry name" value="IS66_ISAeme5_TnpA"/>
    <property type="match status" value="1"/>
</dbReference>
<keyword evidence="2" id="KW-1185">Reference proteome</keyword>
<dbReference type="OrthoDB" id="2890041at2"/>
<comment type="caution">
    <text evidence="1">The sequence shown here is derived from an EMBL/GenBank/DDBJ whole genome shotgun (WGS) entry which is preliminary data.</text>
</comment>
<proteinExistence type="predicted"/>
<name>A0A556P6C4_9BACI</name>
<reference evidence="1 2" key="1">
    <citation type="submission" date="2019-07" db="EMBL/GenBank/DDBJ databases">
        <title>Allobacillus sp. nov. SKP isolated from shrimp paste of Euphausiacea.</title>
        <authorList>
            <person name="Kanchanasin P."/>
            <person name="Tanasupawat S."/>
            <person name="Shi W."/>
            <person name="Wu L."/>
            <person name="Ma J."/>
        </authorList>
    </citation>
    <scope>NUCLEOTIDE SEQUENCE [LARGE SCALE GENOMIC DNA]</scope>
    <source>
        <strain evidence="1 2">SKP4-8</strain>
    </source>
</reference>
<protein>
    <recommendedName>
        <fullName evidence="3">Transposase</fullName>
    </recommendedName>
</protein>
<accession>A0A556P6C4</accession>
<evidence type="ECO:0000313" key="1">
    <source>
        <dbReference type="EMBL" id="TSJ59943.1"/>
    </source>
</evidence>
<dbReference type="AlphaFoldDB" id="A0A556P6C4"/>
<evidence type="ECO:0000313" key="2">
    <source>
        <dbReference type="Proteomes" id="UP000316425"/>
    </source>
</evidence>
<gene>
    <name evidence="1" type="ORF">FPQ13_12850</name>
</gene>